<name>A0A2K3CSM3_CHLRE</name>
<reference evidence="4 5" key="1">
    <citation type="journal article" date="2007" name="Science">
        <title>The Chlamydomonas genome reveals the evolution of key animal and plant functions.</title>
        <authorList>
            <person name="Merchant S.S."/>
            <person name="Prochnik S.E."/>
            <person name="Vallon O."/>
            <person name="Harris E.H."/>
            <person name="Karpowicz S.J."/>
            <person name="Witman G.B."/>
            <person name="Terry A."/>
            <person name="Salamov A."/>
            <person name="Fritz-Laylin L.K."/>
            <person name="Marechal-Drouard L."/>
            <person name="Marshall W.F."/>
            <person name="Qu L.H."/>
            <person name="Nelson D.R."/>
            <person name="Sanderfoot A.A."/>
            <person name="Spalding M.H."/>
            <person name="Kapitonov V.V."/>
            <person name="Ren Q."/>
            <person name="Ferris P."/>
            <person name="Lindquist E."/>
            <person name="Shapiro H."/>
            <person name="Lucas S.M."/>
            <person name="Grimwood J."/>
            <person name="Schmutz J."/>
            <person name="Cardol P."/>
            <person name="Cerutti H."/>
            <person name="Chanfreau G."/>
            <person name="Chen C.L."/>
            <person name="Cognat V."/>
            <person name="Croft M.T."/>
            <person name="Dent R."/>
            <person name="Dutcher S."/>
            <person name="Fernandez E."/>
            <person name="Fukuzawa H."/>
            <person name="Gonzalez-Ballester D."/>
            <person name="Gonzalez-Halphen D."/>
            <person name="Hallmann A."/>
            <person name="Hanikenne M."/>
            <person name="Hippler M."/>
            <person name="Inwood W."/>
            <person name="Jabbari K."/>
            <person name="Kalanon M."/>
            <person name="Kuras R."/>
            <person name="Lefebvre P.A."/>
            <person name="Lemaire S.D."/>
            <person name="Lobanov A.V."/>
            <person name="Lohr M."/>
            <person name="Manuell A."/>
            <person name="Meier I."/>
            <person name="Mets L."/>
            <person name="Mittag M."/>
            <person name="Mittelmeier T."/>
            <person name="Moroney J.V."/>
            <person name="Moseley J."/>
            <person name="Napoli C."/>
            <person name="Nedelcu A.M."/>
            <person name="Niyogi K."/>
            <person name="Novoselov S.V."/>
            <person name="Paulsen I.T."/>
            <person name="Pazour G."/>
            <person name="Purton S."/>
            <person name="Ral J.P."/>
            <person name="Riano-Pachon D.M."/>
            <person name="Riekhof W."/>
            <person name="Rymarquis L."/>
            <person name="Schroda M."/>
            <person name="Stern D."/>
            <person name="Umen J."/>
            <person name="Willows R."/>
            <person name="Wilson N."/>
            <person name="Zimmer S.L."/>
            <person name="Allmer J."/>
            <person name="Balk J."/>
            <person name="Bisova K."/>
            <person name="Chen C.J."/>
            <person name="Elias M."/>
            <person name="Gendler K."/>
            <person name="Hauser C."/>
            <person name="Lamb M.R."/>
            <person name="Ledford H."/>
            <person name="Long J.C."/>
            <person name="Minagawa J."/>
            <person name="Page M.D."/>
            <person name="Pan J."/>
            <person name="Pootakham W."/>
            <person name="Roje S."/>
            <person name="Rose A."/>
            <person name="Stahlberg E."/>
            <person name="Terauchi A.M."/>
            <person name="Yang P."/>
            <person name="Ball S."/>
            <person name="Bowler C."/>
            <person name="Dieckmann C.L."/>
            <person name="Gladyshev V.N."/>
            <person name="Green P."/>
            <person name="Jorgensen R."/>
            <person name="Mayfield S."/>
            <person name="Mueller-Roeber B."/>
            <person name="Rajamani S."/>
            <person name="Sayre R.T."/>
            <person name="Brokstein P."/>
            <person name="Dubchak I."/>
            <person name="Goodstein D."/>
            <person name="Hornick L."/>
            <person name="Huang Y.W."/>
            <person name="Jhaveri J."/>
            <person name="Luo Y."/>
            <person name="Martinez D."/>
            <person name="Ngau W.C."/>
            <person name="Otillar B."/>
            <person name="Poliakov A."/>
            <person name="Porter A."/>
            <person name="Szajkowski L."/>
            <person name="Werner G."/>
            <person name="Zhou K."/>
            <person name="Grigoriev I.V."/>
            <person name="Rokhsar D.S."/>
            <person name="Grossman A.R."/>
        </authorList>
    </citation>
    <scope>NUCLEOTIDE SEQUENCE [LARGE SCALE GENOMIC DNA]</scope>
    <source>
        <strain evidence="5">CC-503</strain>
    </source>
</reference>
<dbReference type="InParanoid" id="A0A2K3CSM3"/>
<proteinExistence type="predicted"/>
<organism evidence="4 5">
    <name type="scientific">Chlamydomonas reinhardtii</name>
    <name type="common">Chlamydomonas smithii</name>
    <dbReference type="NCBI Taxonomy" id="3055"/>
    <lineage>
        <taxon>Eukaryota</taxon>
        <taxon>Viridiplantae</taxon>
        <taxon>Chlorophyta</taxon>
        <taxon>core chlorophytes</taxon>
        <taxon>Chlorophyceae</taxon>
        <taxon>CS clade</taxon>
        <taxon>Chlamydomonadales</taxon>
        <taxon>Chlamydomonadaceae</taxon>
        <taxon>Chlamydomonas</taxon>
    </lineage>
</organism>
<dbReference type="KEGG" id="cre:CHLRE_16g690950v5"/>
<dbReference type="PANTHER" id="PTHR48184:SF1">
    <property type="entry name" value="MEMBRANE-ASSOCIATED PROTEIN"/>
    <property type="match status" value="1"/>
</dbReference>
<feature type="chain" id="PRO_5014391073" description="Pyrrolo-quinoline quinone repeat domain-containing protein" evidence="2">
    <location>
        <begin position="36"/>
        <end position="624"/>
    </location>
</feature>
<feature type="region of interest" description="Disordered" evidence="1">
    <location>
        <begin position="537"/>
        <end position="624"/>
    </location>
</feature>
<sequence>MPAPHTQQARTNKPAAAFALPVLVTFLAITTAARAALPNCAPAASAGWGSSYQGRWTLNMPPNVWVDNVGSRPPGPLTVVNDIMYVKVRSHHLPGWGAAGLQVLNISSGTWLGTLWPPNQHRSSTAASDADGAGSNSAAAGAGDADGASIHYPMPTVPLRVLDADGARNTHIAFFSARAPNGTTLVHAAVFGSFVPATGPAITGGVQINATTGAVIEPPLGRPILGFVWIQAYGSPDDNSMLTDPALFDSLDPDSESQQPTDGGGRRVGFLALTSSRALYVVNATDGSLLYKQEFGSRVLRPGPGNYAVPPVNFRGLAVFPTANNTLLAFNLATRTLAWEAAFPVSAFSSLQVSTERLLVRLTKPSTTPGYPYYSVSVAGEVRGFEIDPALSSLSSPYTTNPRSPLTPEGIHFTFLDADRPNQPQRIGITDLVTLEQRLLTLDATIRYPPVPPAISYDSCRLVVYGNGYVMDNDALPPVIPAVHVIDVATGAIIWRKELLALTDGEDSFVQHPHIDPKTGSIYLLQNELLWRFDAVPERPDLSPPPPALTPSPSPSPAPSPAQSPSPAPSPAASPEPSPTPEPAPQATPSPTARPPSPRHRRRPPARRPPPRPATRSRRHLRHL</sequence>
<dbReference type="Proteomes" id="UP000006906">
    <property type="component" value="Chromosome 16"/>
</dbReference>
<dbReference type="Gramene" id="PNW71268">
    <property type="protein sequence ID" value="PNW71268"/>
    <property type="gene ID" value="CHLRE_16g690950v5"/>
</dbReference>
<dbReference type="Gene3D" id="2.130.10.10">
    <property type="entry name" value="YVTN repeat-like/Quinoprotein amine dehydrogenase"/>
    <property type="match status" value="1"/>
</dbReference>
<feature type="compositionally biased region" description="Low complexity" evidence="1">
    <location>
        <begin position="126"/>
        <end position="140"/>
    </location>
</feature>
<evidence type="ECO:0000313" key="5">
    <source>
        <dbReference type="Proteomes" id="UP000006906"/>
    </source>
</evidence>
<protein>
    <recommendedName>
        <fullName evidence="3">Pyrrolo-quinoline quinone repeat domain-containing protein</fullName>
    </recommendedName>
</protein>
<feature type="compositionally biased region" description="Basic residues" evidence="1">
    <location>
        <begin position="597"/>
        <end position="624"/>
    </location>
</feature>
<keyword evidence="5" id="KW-1185">Reference proteome</keyword>
<dbReference type="InterPro" id="IPR015943">
    <property type="entry name" value="WD40/YVTN_repeat-like_dom_sf"/>
</dbReference>
<dbReference type="ExpressionAtlas" id="A0A2K3CSM3">
    <property type="expression patterns" value="baseline and differential"/>
</dbReference>
<feature type="region of interest" description="Disordered" evidence="1">
    <location>
        <begin position="244"/>
        <end position="266"/>
    </location>
</feature>
<dbReference type="InterPro" id="IPR011047">
    <property type="entry name" value="Quinoprotein_ADH-like_sf"/>
</dbReference>
<gene>
    <name evidence="4" type="ORF">CHLRE_16g690950v5</name>
</gene>
<dbReference type="InterPro" id="IPR002372">
    <property type="entry name" value="PQQ_rpt_dom"/>
</dbReference>
<dbReference type="PaxDb" id="3055-EDO98716"/>
<evidence type="ECO:0000256" key="1">
    <source>
        <dbReference type="SAM" id="MobiDB-lite"/>
    </source>
</evidence>
<keyword evidence="2" id="KW-0732">Signal</keyword>
<evidence type="ECO:0000313" key="4">
    <source>
        <dbReference type="EMBL" id="PNW71268.1"/>
    </source>
</evidence>
<dbReference type="AlphaFoldDB" id="A0A2K3CSM3"/>
<accession>A0A2K3CSM3</accession>
<evidence type="ECO:0000256" key="2">
    <source>
        <dbReference type="SAM" id="SignalP"/>
    </source>
</evidence>
<dbReference type="Pfam" id="PF13360">
    <property type="entry name" value="PQQ_2"/>
    <property type="match status" value="1"/>
</dbReference>
<dbReference type="EMBL" id="CM008977">
    <property type="protein sequence ID" value="PNW71268.1"/>
    <property type="molecule type" value="Genomic_DNA"/>
</dbReference>
<feature type="compositionally biased region" description="Pro residues" evidence="1">
    <location>
        <begin position="542"/>
        <end position="596"/>
    </location>
</feature>
<dbReference type="GeneID" id="5724889"/>
<feature type="region of interest" description="Disordered" evidence="1">
    <location>
        <begin position="121"/>
        <end position="140"/>
    </location>
</feature>
<feature type="signal peptide" evidence="2">
    <location>
        <begin position="1"/>
        <end position="35"/>
    </location>
</feature>
<dbReference type="RefSeq" id="XP_042915365.1">
    <property type="nucleotide sequence ID" value="XM_043071696.1"/>
</dbReference>
<feature type="domain" description="Pyrrolo-quinoline quinone repeat" evidence="3">
    <location>
        <begin position="273"/>
        <end position="342"/>
    </location>
</feature>
<dbReference type="PANTHER" id="PTHR48184">
    <property type="entry name" value="RICIN B-TYPE LECTIN DOMAIN-CONTAINING PROTEIN"/>
    <property type="match status" value="1"/>
</dbReference>
<dbReference type="SUPFAM" id="SSF50998">
    <property type="entry name" value="Quinoprotein alcohol dehydrogenase-like"/>
    <property type="match status" value="1"/>
</dbReference>
<dbReference type="OrthoDB" id="536488at2759"/>
<evidence type="ECO:0000259" key="3">
    <source>
        <dbReference type="Pfam" id="PF13360"/>
    </source>
</evidence>